<dbReference type="PANTHER" id="PTHR30246">
    <property type="entry name" value="2-KETO-3-DEOXY-6-PHOSPHOGLUCONATE ALDOLASE"/>
    <property type="match status" value="1"/>
</dbReference>
<dbReference type="Proteomes" id="UP001338137">
    <property type="component" value="Unassembled WGS sequence"/>
</dbReference>
<comment type="caution">
    <text evidence="6">The sequence shown here is derived from an EMBL/GenBank/DDBJ whole genome shotgun (WGS) entry which is preliminary data.</text>
</comment>
<dbReference type="InterPro" id="IPR000887">
    <property type="entry name" value="Aldlse_KDPG_KHG"/>
</dbReference>
<dbReference type="RefSeq" id="WP_326072896.1">
    <property type="nucleotide sequence ID" value="NZ_JARLKY010000037.1"/>
</dbReference>
<name>A0ABU6G513_9BACL</name>
<reference evidence="6 7" key="1">
    <citation type="submission" date="2023-03" db="EMBL/GenBank/DDBJ databases">
        <title>Bacillus Genome Sequencing.</title>
        <authorList>
            <person name="Dunlap C."/>
        </authorList>
    </citation>
    <scope>NUCLEOTIDE SEQUENCE [LARGE SCALE GENOMIC DNA]</scope>
    <source>
        <strain evidence="6 7">BD-533</strain>
    </source>
</reference>
<evidence type="ECO:0000256" key="1">
    <source>
        <dbReference type="ARBA" id="ARBA00004761"/>
    </source>
</evidence>
<evidence type="ECO:0000256" key="3">
    <source>
        <dbReference type="ARBA" id="ARBA00011233"/>
    </source>
</evidence>
<dbReference type="SUPFAM" id="SSF51569">
    <property type="entry name" value="Aldolase"/>
    <property type="match status" value="1"/>
</dbReference>
<evidence type="ECO:0000256" key="4">
    <source>
        <dbReference type="ARBA" id="ARBA00023239"/>
    </source>
</evidence>
<proteinExistence type="inferred from homology"/>
<evidence type="ECO:0000256" key="2">
    <source>
        <dbReference type="ARBA" id="ARBA00006906"/>
    </source>
</evidence>
<keyword evidence="5" id="KW-0119">Carbohydrate metabolism</keyword>
<dbReference type="EMBL" id="JARLKY010000037">
    <property type="protein sequence ID" value="MEC0228700.1"/>
    <property type="molecule type" value="Genomic_DNA"/>
</dbReference>
<keyword evidence="7" id="KW-1185">Reference proteome</keyword>
<sequence length="208" mass="22015">MTILSQILEHKIISIVRGTELQHMLPVALALHAGGIRLIEVTMNTPGALEAIRLLRAEFGDDMAIGAGTVLDPESARAALLAGASFLLSPSLNVETIRLTKRYGAVSIPGAYTPTEIVTAYEHGADIVKIFPADTISPSFIKSLRGPLPQIPLMPTGGIDLNNIRSFVDAGAAALGIGSSLVPAKWDITTDSLEQLTHKAAQFVRATQ</sequence>
<dbReference type="PANTHER" id="PTHR30246:SF1">
    <property type="entry name" value="2-DEHYDRO-3-DEOXY-6-PHOSPHOGALACTONATE ALDOLASE-RELATED"/>
    <property type="match status" value="1"/>
</dbReference>
<evidence type="ECO:0000313" key="7">
    <source>
        <dbReference type="Proteomes" id="UP001338137"/>
    </source>
</evidence>
<comment type="subunit">
    <text evidence="3">Homotrimer.</text>
</comment>
<organism evidence="6 7">
    <name type="scientific">Paenibacillus alba</name>
    <dbReference type="NCBI Taxonomy" id="1197127"/>
    <lineage>
        <taxon>Bacteria</taxon>
        <taxon>Bacillati</taxon>
        <taxon>Bacillota</taxon>
        <taxon>Bacilli</taxon>
        <taxon>Bacillales</taxon>
        <taxon>Paenibacillaceae</taxon>
        <taxon>Paenibacillus</taxon>
    </lineage>
</organism>
<dbReference type="NCBIfam" id="TIGR01182">
    <property type="entry name" value="eda"/>
    <property type="match status" value="1"/>
</dbReference>
<dbReference type="Gene3D" id="3.20.20.70">
    <property type="entry name" value="Aldolase class I"/>
    <property type="match status" value="1"/>
</dbReference>
<accession>A0ABU6G513</accession>
<gene>
    <name evidence="6" type="ORF">P4I72_16350</name>
</gene>
<evidence type="ECO:0000256" key="5">
    <source>
        <dbReference type="ARBA" id="ARBA00023277"/>
    </source>
</evidence>
<evidence type="ECO:0000313" key="6">
    <source>
        <dbReference type="EMBL" id="MEC0228700.1"/>
    </source>
</evidence>
<dbReference type="Pfam" id="PF01081">
    <property type="entry name" value="Aldolase"/>
    <property type="match status" value="1"/>
</dbReference>
<comment type="pathway">
    <text evidence="1">Carbohydrate acid metabolism.</text>
</comment>
<keyword evidence="4" id="KW-0456">Lyase</keyword>
<protein>
    <submittedName>
        <fullName evidence="6">Bifunctional 4-hydroxy-2-oxoglutarate aldolase/2-dehydro-3-deoxy-phosphogluconate aldolase</fullName>
    </submittedName>
</protein>
<dbReference type="CDD" id="cd00452">
    <property type="entry name" value="KDPG_aldolase"/>
    <property type="match status" value="1"/>
</dbReference>
<dbReference type="InterPro" id="IPR013785">
    <property type="entry name" value="Aldolase_TIM"/>
</dbReference>
<comment type="similarity">
    <text evidence="2">Belongs to the KHG/KDPG aldolase family.</text>
</comment>